<dbReference type="RefSeq" id="WP_115003669.1">
    <property type="nucleotide sequence ID" value="NZ_UGHS01000004.1"/>
</dbReference>
<dbReference type="GO" id="GO:0000287">
    <property type="term" value="F:magnesium ion binding"/>
    <property type="evidence" value="ECO:0007669"/>
    <property type="project" value="InterPro"/>
</dbReference>
<dbReference type="Pfam" id="PF01648">
    <property type="entry name" value="ACPS"/>
    <property type="match status" value="1"/>
</dbReference>
<dbReference type="InterPro" id="IPR037143">
    <property type="entry name" value="4-PPantetheinyl_Trfase_dom_sf"/>
</dbReference>
<dbReference type="Proteomes" id="UP000255264">
    <property type="component" value="Unassembled WGS sequence"/>
</dbReference>
<keyword evidence="5" id="KW-1185">Reference proteome</keyword>
<accession>A0A377J1F2</accession>
<evidence type="ECO:0000256" key="2">
    <source>
        <dbReference type="ARBA" id="ARBA00022679"/>
    </source>
</evidence>
<dbReference type="GO" id="GO:0019878">
    <property type="term" value="P:lysine biosynthetic process via aminoadipic acid"/>
    <property type="evidence" value="ECO:0007669"/>
    <property type="project" value="TreeGrafter"/>
</dbReference>
<name>A0A377J1F2_9PAST</name>
<keyword evidence="2 4" id="KW-0808">Transferase</keyword>
<dbReference type="PANTHER" id="PTHR12215:SF10">
    <property type="entry name" value="L-AMINOADIPATE-SEMIALDEHYDE DEHYDROGENASE-PHOSPHOPANTETHEINYL TRANSFERASE"/>
    <property type="match status" value="1"/>
</dbReference>
<proteinExistence type="inferred from homology"/>
<feature type="domain" description="4'-phosphopantetheinyl transferase" evidence="3">
    <location>
        <begin position="108"/>
        <end position="172"/>
    </location>
</feature>
<comment type="similarity">
    <text evidence="1">Belongs to the P-Pant transferase superfamily. Gsp/Sfp/HetI/AcpT family.</text>
</comment>
<reference evidence="4 5" key="1">
    <citation type="submission" date="2018-06" db="EMBL/GenBank/DDBJ databases">
        <authorList>
            <consortium name="Pathogen Informatics"/>
            <person name="Doyle S."/>
        </authorList>
    </citation>
    <scope>NUCLEOTIDE SEQUENCE [LARGE SCALE GENOMIC DNA]</scope>
    <source>
        <strain evidence="4 5">NCTC13335</strain>
    </source>
</reference>
<dbReference type="InterPro" id="IPR008278">
    <property type="entry name" value="4-PPantetheinyl_Trfase_dom"/>
</dbReference>
<dbReference type="Gene3D" id="3.90.470.20">
    <property type="entry name" value="4'-phosphopantetheinyl transferase domain"/>
    <property type="match status" value="2"/>
</dbReference>
<dbReference type="SUPFAM" id="SSF56214">
    <property type="entry name" value="4'-phosphopantetheinyl transferase"/>
    <property type="match status" value="2"/>
</dbReference>
<dbReference type="OrthoDB" id="9808281at2"/>
<dbReference type="PANTHER" id="PTHR12215">
    <property type="entry name" value="PHOSPHOPANTETHEINE TRANSFERASE"/>
    <property type="match status" value="1"/>
</dbReference>
<dbReference type="EC" id="2.7.8.-" evidence="4"/>
<gene>
    <name evidence="4" type="primary">sfp</name>
    <name evidence="4" type="ORF">NCTC13335_02104</name>
</gene>
<dbReference type="InterPro" id="IPR050559">
    <property type="entry name" value="P-Pant_transferase_sf"/>
</dbReference>
<dbReference type="GO" id="GO:0008897">
    <property type="term" value="F:holo-[acyl-carrier-protein] synthase activity"/>
    <property type="evidence" value="ECO:0007669"/>
    <property type="project" value="InterPro"/>
</dbReference>
<dbReference type="GO" id="GO:0005829">
    <property type="term" value="C:cytosol"/>
    <property type="evidence" value="ECO:0007669"/>
    <property type="project" value="TreeGrafter"/>
</dbReference>
<evidence type="ECO:0000313" key="5">
    <source>
        <dbReference type="Proteomes" id="UP000255264"/>
    </source>
</evidence>
<dbReference type="AlphaFoldDB" id="A0A377J1F2"/>
<organism evidence="4 5">
    <name type="scientific">Haemophilus pittmaniae</name>
    <dbReference type="NCBI Taxonomy" id="249188"/>
    <lineage>
        <taxon>Bacteria</taxon>
        <taxon>Pseudomonadati</taxon>
        <taxon>Pseudomonadota</taxon>
        <taxon>Gammaproteobacteria</taxon>
        <taxon>Pasteurellales</taxon>
        <taxon>Pasteurellaceae</taxon>
        <taxon>Haemophilus</taxon>
    </lineage>
</organism>
<evidence type="ECO:0000256" key="1">
    <source>
        <dbReference type="ARBA" id="ARBA00010990"/>
    </source>
</evidence>
<dbReference type="EMBL" id="UGHS01000004">
    <property type="protein sequence ID" value="STO94179.1"/>
    <property type="molecule type" value="Genomic_DNA"/>
</dbReference>
<evidence type="ECO:0000259" key="3">
    <source>
        <dbReference type="Pfam" id="PF01648"/>
    </source>
</evidence>
<evidence type="ECO:0000313" key="4">
    <source>
        <dbReference type="EMBL" id="STO94179.1"/>
    </source>
</evidence>
<sequence>MPSLIAFGNCQQFFPFDDIPPSLVPDSLHQATNGFVRVLQRFQARRLAHFLLWRLLQKADLPVTLLAQIQRTTSDRPYFPTPHIDFNISHSGDWVAVILQWQATEVSAVGIDVEWGKIRNFDELMAHFASDNEIAWFAEQDDAKAAFYRCWCVREALLKSQGVGIAKLSEVEHQAQSLQLFSPHCPTGHLWLSRGLPVHLAAFVKQEATAPTLWHWQAGKLQSYSMDEMLCYRVNPSVDSATD</sequence>
<protein>
    <submittedName>
        <fullName evidence="4">Putative 4'-phosphopantetheinyl transferase</fullName>
        <ecNumber evidence="4">2.7.8.-</ecNumber>
    </submittedName>
</protein>